<protein>
    <submittedName>
        <fullName evidence="1">Uncharacterized protein</fullName>
    </submittedName>
</protein>
<organism evidence="1 2">
    <name type="scientific">Kitasatospora cystarginea</name>
    <dbReference type="NCBI Taxonomy" id="58350"/>
    <lineage>
        <taxon>Bacteria</taxon>
        <taxon>Bacillati</taxon>
        <taxon>Actinomycetota</taxon>
        <taxon>Actinomycetes</taxon>
        <taxon>Kitasatosporales</taxon>
        <taxon>Streptomycetaceae</taxon>
        <taxon>Kitasatospora</taxon>
    </lineage>
</organism>
<evidence type="ECO:0000313" key="2">
    <source>
        <dbReference type="Proteomes" id="UP001500305"/>
    </source>
</evidence>
<reference evidence="2" key="1">
    <citation type="journal article" date="2019" name="Int. J. Syst. Evol. Microbiol.">
        <title>The Global Catalogue of Microorganisms (GCM) 10K type strain sequencing project: providing services to taxonomists for standard genome sequencing and annotation.</title>
        <authorList>
            <consortium name="The Broad Institute Genomics Platform"/>
            <consortium name="The Broad Institute Genome Sequencing Center for Infectious Disease"/>
            <person name="Wu L."/>
            <person name="Ma J."/>
        </authorList>
    </citation>
    <scope>NUCLEOTIDE SEQUENCE [LARGE SCALE GENOMIC DNA]</scope>
    <source>
        <strain evidence="2">JCM 7356</strain>
    </source>
</reference>
<comment type="caution">
    <text evidence="1">The sequence shown here is derived from an EMBL/GenBank/DDBJ whole genome shotgun (WGS) entry which is preliminary data.</text>
</comment>
<accession>A0ABP5S0B9</accession>
<proteinExistence type="predicted"/>
<sequence length="94" mass="9823">MACQGSSETRIADTVDGAALIRVLHLAYPVPLISDRVTDGFTTCTRSSPVGSTATFGLRTHRFQSFGTRHHLGAASHCAEVVAATCSTVSRSGS</sequence>
<evidence type="ECO:0000313" key="1">
    <source>
        <dbReference type="EMBL" id="GAA2279461.1"/>
    </source>
</evidence>
<gene>
    <name evidence="1" type="ORF">GCM10010430_76830</name>
</gene>
<dbReference type="EMBL" id="BAAATR010000068">
    <property type="protein sequence ID" value="GAA2279461.1"/>
    <property type="molecule type" value="Genomic_DNA"/>
</dbReference>
<keyword evidence="2" id="KW-1185">Reference proteome</keyword>
<dbReference type="Proteomes" id="UP001500305">
    <property type="component" value="Unassembled WGS sequence"/>
</dbReference>
<name>A0ABP5S0B9_9ACTN</name>